<sequence>MRSSAIKGAELRNAAQDQRNRVTLLLDGYQHLNQCADNLDGDGASGVTIPGGVISLSSFESLSSGSTLSRRDGNGDFSPCRFSMSSKTSAKRIINTIVRCDQKLHYRYSWSAWMMQ</sequence>
<gene>
    <name evidence="1" type="ORF">LSINAPIS_LOCUS14531</name>
</gene>
<evidence type="ECO:0000313" key="1">
    <source>
        <dbReference type="EMBL" id="VVD04863.1"/>
    </source>
</evidence>
<reference evidence="1 2" key="1">
    <citation type="submission" date="2017-07" db="EMBL/GenBank/DDBJ databases">
        <authorList>
            <person name="Talla V."/>
            <person name="Backstrom N."/>
        </authorList>
    </citation>
    <scope>NUCLEOTIDE SEQUENCE [LARGE SCALE GENOMIC DNA]</scope>
</reference>
<dbReference type="AlphaFoldDB" id="A0A5E4R5Q1"/>
<name>A0A5E4R5Q1_9NEOP</name>
<proteinExistence type="predicted"/>
<protein>
    <submittedName>
        <fullName evidence="1">Uncharacterized protein</fullName>
    </submittedName>
</protein>
<accession>A0A5E4R5Q1</accession>
<organism evidence="1 2">
    <name type="scientific">Leptidea sinapis</name>
    <dbReference type="NCBI Taxonomy" id="189913"/>
    <lineage>
        <taxon>Eukaryota</taxon>
        <taxon>Metazoa</taxon>
        <taxon>Ecdysozoa</taxon>
        <taxon>Arthropoda</taxon>
        <taxon>Hexapoda</taxon>
        <taxon>Insecta</taxon>
        <taxon>Pterygota</taxon>
        <taxon>Neoptera</taxon>
        <taxon>Endopterygota</taxon>
        <taxon>Lepidoptera</taxon>
        <taxon>Glossata</taxon>
        <taxon>Ditrysia</taxon>
        <taxon>Papilionoidea</taxon>
        <taxon>Pieridae</taxon>
        <taxon>Dismorphiinae</taxon>
        <taxon>Leptidea</taxon>
    </lineage>
</organism>
<keyword evidence="2" id="KW-1185">Reference proteome</keyword>
<evidence type="ECO:0000313" key="2">
    <source>
        <dbReference type="Proteomes" id="UP000324832"/>
    </source>
</evidence>
<dbReference type="EMBL" id="FZQP02006904">
    <property type="protein sequence ID" value="VVD04863.1"/>
    <property type="molecule type" value="Genomic_DNA"/>
</dbReference>
<dbReference type="Proteomes" id="UP000324832">
    <property type="component" value="Unassembled WGS sequence"/>
</dbReference>